<evidence type="ECO:0000256" key="2">
    <source>
        <dbReference type="ARBA" id="ARBA00022525"/>
    </source>
</evidence>
<dbReference type="PRINTS" id="PR00179">
    <property type="entry name" value="LIPOCALIN"/>
</dbReference>
<evidence type="ECO:0000313" key="7">
    <source>
        <dbReference type="EMBL" id="KAK2814991.1"/>
    </source>
</evidence>
<dbReference type="PANTHER" id="PTHR47304:SF1">
    <property type="entry name" value="COMPLEMENT COMPONENT C8 GAMMA CHAIN"/>
    <property type="match status" value="1"/>
</dbReference>
<keyword evidence="3 5" id="KW-0732">Signal</keyword>
<dbReference type="GO" id="GO:0072562">
    <property type="term" value="C:blood microparticle"/>
    <property type="evidence" value="ECO:0007669"/>
    <property type="project" value="TreeGrafter"/>
</dbReference>
<accession>A0AA88LMU6</accession>
<proteinExistence type="predicted"/>
<evidence type="ECO:0000259" key="6">
    <source>
        <dbReference type="Pfam" id="PF00061"/>
    </source>
</evidence>
<dbReference type="InterPro" id="IPR002968">
    <property type="entry name" value="A1-microglobln"/>
</dbReference>
<dbReference type="SUPFAM" id="SSF50814">
    <property type="entry name" value="Lipocalins"/>
    <property type="match status" value="1"/>
</dbReference>
<name>A0AA88LMU6_TACVA</name>
<evidence type="ECO:0000256" key="1">
    <source>
        <dbReference type="ARBA" id="ARBA00004613"/>
    </source>
</evidence>
<dbReference type="Pfam" id="PF00061">
    <property type="entry name" value="Lipocalin"/>
    <property type="match status" value="1"/>
</dbReference>
<evidence type="ECO:0000256" key="3">
    <source>
        <dbReference type="ARBA" id="ARBA00022729"/>
    </source>
</evidence>
<comment type="caution">
    <text evidence="7">The sequence shown here is derived from an EMBL/GenBank/DDBJ whole genome shotgun (WGS) entry which is preliminary data.</text>
</comment>
<feature type="signal peptide" evidence="5">
    <location>
        <begin position="1"/>
        <end position="24"/>
    </location>
</feature>
<reference evidence="7" key="1">
    <citation type="submission" date="2023-08" db="EMBL/GenBank/DDBJ databases">
        <title>Pelteobagrus vachellii genome.</title>
        <authorList>
            <person name="Liu H."/>
        </authorList>
    </citation>
    <scope>NUCLEOTIDE SEQUENCE</scope>
    <source>
        <strain evidence="7">PRFRI_2022a</strain>
        <tissue evidence="7">Muscle</tissue>
    </source>
</reference>
<dbReference type="GO" id="GO:0001848">
    <property type="term" value="F:complement binding"/>
    <property type="evidence" value="ECO:0007669"/>
    <property type="project" value="TreeGrafter"/>
</dbReference>
<dbReference type="InterPro" id="IPR043245">
    <property type="entry name" value="C8G"/>
</dbReference>
<dbReference type="AlphaFoldDB" id="A0AA88LMU6"/>
<dbReference type="GO" id="GO:0006956">
    <property type="term" value="P:complement activation"/>
    <property type="evidence" value="ECO:0007669"/>
    <property type="project" value="InterPro"/>
</dbReference>
<evidence type="ECO:0000313" key="8">
    <source>
        <dbReference type="Proteomes" id="UP001187315"/>
    </source>
</evidence>
<sequence length="214" mass="24492">MVRVCVYLSLVLLLGFSLCGPVNGRRTRYKPKPKPKPKPVENPVEEIAAVKNFDVNQMSGKWYLLSVASRCQYLLEHGYKVEGTIITLTAPVSPNEPLKVSTFTKLNYQCWEIKQQYETTKTPGQFLLRAKIPAKNNEIFIVDTDYKSYAMLLYKMKNKLTFKLYGRSPVIAEGIMDKFEDMAQKQNLGLDAIFQFPIYGFCQSADKDHILVMT</sequence>
<dbReference type="PRINTS" id="PR01215">
    <property type="entry name" value="A1MCGLOBULIN"/>
</dbReference>
<dbReference type="GO" id="GO:0070062">
    <property type="term" value="C:extracellular exosome"/>
    <property type="evidence" value="ECO:0007669"/>
    <property type="project" value="TreeGrafter"/>
</dbReference>
<dbReference type="InterPro" id="IPR012674">
    <property type="entry name" value="Calycin"/>
</dbReference>
<organism evidence="7 8">
    <name type="scientific">Tachysurus vachellii</name>
    <name type="common">Darkbarbel catfish</name>
    <name type="synonym">Pelteobagrus vachellii</name>
    <dbReference type="NCBI Taxonomy" id="175792"/>
    <lineage>
        <taxon>Eukaryota</taxon>
        <taxon>Metazoa</taxon>
        <taxon>Chordata</taxon>
        <taxon>Craniata</taxon>
        <taxon>Vertebrata</taxon>
        <taxon>Euteleostomi</taxon>
        <taxon>Actinopterygii</taxon>
        <taxon>Neopterygii</taxon>
        <taxon>Teleostei</taxon>
        <taxon>Ostariophysi</taxon>
        <taxon>Siluriformes</taxon>
        <taxon>Bagridae</taxon>
        <taxon>Tachysurus</taxon>
    </lineage>
</organism>
<dbReference type="GO" id="GO:0005579">
    <property type="term" value="C:membrane attack complex"/>
    <property type="evidence" value="ECO:0007669"/>
    <property type="project" value="InterPro"/>
</dbReference>
<keyword evidence="8" id="KW-1185">Reference proteome</keyword>
<gene>
    <name evidence="7" type="ORF">Q7C36_023257</name>
</gene>
<dbReference type="InterPro" id="IPR000566">
    <property type="entry name" value="Lipocln_cytosolic_FA-bd_dom"/>
</dbReference>
<protein>
    <recommendedName>
        <fullName evidence="6">Lipocalin/cytosolic fatty-acid binding domain-containing protein</fullName>
    </recommendedName>
</protein>
<evidence type="ECO:0000256" key="4">
    <source>
        <dbReference type="ARBA" id="ARBA00023157"/>
    </source>
</evidence>
<comment type="subcellular location">
    <subcellularLocation>
        <location evidence="1">Secreted</location>
    </subcellularLocation>
</comment>
<dbReference type="Gene3D" id="2.40.128.20">
    <property type="match status" value="1"/>
</dbReference>
<dbReference type="PANTHER" id="PTHR47304">
    <property type="entry name" value="COMPLEMENT COMPONENT C8 GAMMA CHAIN"/>
    <property type="match status" value="1"/>
</dbReference>
<evidence type="ECO:0000256" key="5">
    <source>
        <dbReference type="SAM" id="SignalP"/>
    </source>
</evidence>
<dbReference type="EMBL" id="JAVHJS010000026">
    <property type="protein sequence ID" value="KAK2814991.1"/>
    <property type="molecule type" value="Genomic_DNA"/>
</dbReference>
<feature type="domain" description="Lipocalin/cytosolic fatty-acid binding" evidence="6">
    <location>
        <begin position="59"/>
        <end position="196"/>
    </location>
</feature>
<keyword evidence="2" id="KW-0964">Secreted</keyword>
<dbReference type="Proteomes" id="UP001187315">
    <property type="component" value="Unassembled WGS sequence"/>
</dbReference>
<keyword evidence="4" id="KW-1015">Disulfide bond</keyword>
<feature type="chain" id="PRO_5041735185" description="Lipocalin/cytosolic fatty-acid binding domain-containing protein" evidence="5">
    <location>
        <begin position="25"/>
        <end position="214"/>
    </location>
</feature>